<evidence type="ECO:0000313" key="10">
    <source>
        <dbReference type="WBParaSite" id="TCLT_0000160301-mRNA-1"/>
    </source>
</evidence>
<dbReference type="PANTHER" id="PTHR43788:SF8">
    <property type="entry name" value="DNA-BINDING PROTEIN SMUBP-2"/>
    <property type="match status" value="1"/>
</dbReference>
<feature type="domain" description="DNA2/NAM7 helicase-like C-terminal" evidence="7">
    <location>
        <begin position="206"/>
        <end position="403"/>
    </location>
</feature>
<dbReference type="Pfam" id="PF13087">
    <property type="entry name" value="AAA_12"/>
    <property type="match status" value="1"/>
</dbReference>
<dbReference type="GO" id="GO:0005634">
    <property type="term" value="C:nucleus"/>
    <property type="evidence" value="ECO:0007669"/>
    <property type="project" value="TreeGrafter"/>
</dbReference>
<dbReference type="PANTHER" id="PTHR43788">
    <property type="entry name" value="DNA2/NAM7 HELICASE FAMILY MEMBER"/>
    <property type="match status" value="1"/>
</dbReference>
<proteinExistence type="inferred from homology"/>
<organism evidence="10">
    <name type="scientific">Thelazia callipaeda</name>
    <name type="common">Oriental eyeworm</name>
    <name type="synonym">Parasitic nematode</name>
    <dbReference type="NCBI Taxonomy" id="103827"/>
    <lineage>
        <taxon>Eukaryota</taxon>
        <taxon>Metazoa</taxon>
        <taxon>Ecdysozoa</taxon>
        <taxon>Nematoda</taxon>
        <taxon>Chromadorea</taxon>
        <taxon>Rhabditida</taxon>
        <taxon>Spirurina</taxon>
        <taxon>Spiruromorpha</taxon>
        <taxon>Thelazioidea</taxon>
        <taxon>Thelaziidae</taxon>
        <taxon>Thelazia</taxon>
    </lineage>
</organism>
<dbReference type="InterPro" id="IPR047187">
    <property type="entry name" value="SF1_C_Upf1"/>
</dbReference>
<keyword evidence="2" id="KW-0547">Nucleotide-binding</keyword>
<dbReference type="GO" id="GO:0005737">
    <property type="term" value="C:cytoplasm"/>
    <property type="evidence" value="ECO:0007669"/>
    <property type="project" value="TreeGrafter"/>
</dbReference>
<sequence length="432" mass="48947">MKVPVFSKMKKEDIMSISQVIRQLNRDQARAVLRSLMANDFSIIEGFPGSGKTQTVVALVCCLIVLGRTVLLTSYTHSAVDNILLKLVEIVDEHKILRLGYSSAITKNLQHLTLEAKLSKYSGEERIVFNYYKFQPIVACTCLAVSTNLLFSYRRFSMTIVDEASMVLEPTVISAISVSDSFVLLGDHRQLTPLVCSEEARQEGMAKSLLERLSVHLSAVVTLHSQYRMNEPITQLSSRLFYENKLQCFSFDSVNHASIYSEVYKLCLSNSLNDAIVFLDTNSIKNAVFRATFGKHGDVFNDGEAEFIEGICKLFISLGLKECDLGVISFYRYHAERLSQKVGANIEVNTVDQYQGKDKSVIVLSFVWTKEKKNQRSDLLADFRRVNVAITRAKHKLIMIGCRKSLSRLRTNYFISLFFEESKIDDLVIQIF</sequence>
<evidence type="ECO:0000256" key="1">
    <source>
        <dbReference type="ARBA" id="ARBA00007913"/>
    </source>
</evidence>
<dbReference type="OMA" id="MEVEINT"/>
<dbReference type="Proteomes" id="UP000276776">
    <property type="component" value="Unassembled WGS sequence"/>
</dbReference>
<comment type="similarity">
    <text evidence="1">Belongs to the DNA2/NAM7 helicase family.</text>
</comment>
<keyword evidence="3" id="KW-0378">Hydrolase</keyword>
<dbReference type="InterPro" id="IPR041677">
    <property type="entry name" value="DNA2/NAM7_AAA_11"/>
</dbReference>
<evidence type="ECO:0000259" key="6">
    <source>
        <dbReference type="Pfam" id="PF13086"/>
    </source>
</evidence>
<dbReference type="STRING" id="103827.A0A0N5CN57"/>
<dbReference type="GO" id="GO:0005524">
    <property type="term" value="F:ATP binding"/>
    <property type="evidence" value="ECO:0007669"/>
    <property type="project" value="UniProtKB-KW"/>
</dbReference>
<reference evidence="8 9" key="2">
    <citation type="submission" date="2018-11" db="EMBL/GenBank/DDBJ databases">
        <authorList>
            <consortium name="Pathogen Informatics"/>
        </authorList>
    </citation>
    <scope>NUCLEOTIDE SEQUENCE [LARGE SCALE GENOMIC DNA]</scope>
</reference>
<evidence type="ECO:0000256" key="3">
    <source>
        <dbReference type="ARBA" id="ARBA00022801"/>
    </source>
</evidence>
<dbReference type="InterPro" id="IPR050534">
    <property type="entry name" value="Coronavir_polyprotein_1ab"/>
</dbReference>
<dbReference type="CDD" id="cd18808">
    <property type="entry name" value="SF1_C_Upf1"/>
    <property type="match status" value="1"/>
</dbReference>
<evidence type="ECO:0000313" key="8">
    <source>
        <dbReference type="EMBL" id="VDM97132.1"/>
    </source>
</evidence>
<evidence type="ECO:0000259" key="7">
    <source>
        <dbReference type="Pfam" id="PF13087"/>
    </source>
</evidence>
<gene>
    <name evidence="8" type="ORF">TCLT_LOCUS1604</name>
</gene>
<evidence type="ECO:0000256" key="5">
    <source>
        <dbReference type="ARBA" id="ARBA00022840"/>
    </source>
</evidence>
<dbReference type="AlphaFoldDB" id="A0A0N5CN57"/>
<dbReference type="Pfam" id="PF13086">
    <property type="entry name" value="AAA_11"/>
    <property type="match status" value="2"/>
</dbReference>
<dbReference type="Gene3D" id="3.40.50.300">
    <property type="entry name" value="P-loop containing nucleotide triphosphate hydrolases"/>
    <property type="match status" value="2"/>
</dbReference>
<dbReference type="InterPro" id="IPR041679">
    <property type="entry name" value="DNA2/NAM7-like_C"/>
</dbReference>
<evidence type="ECO:0000313" key="9">
    <source>
        <dbReference type="Proteomes" id="UP000276776"/>
    </source>
</evidence>
<keyword evidence="5" id="KW-0067">ATP-binding</keyword>
<dbReference type="OrthoDB" id="5871723at2759"/>
<name>A0A0N5CN57_THECL</name>
<keyword evidence="4" id="KW-0347">Helicase</keyword>
<accession>A0A0N5CN57</accession>
<evidence type="ECO:0000256" key="2">
    <source>
        <dbReference type="ARBA" id="ARBA00022741"/>
    </source>
</evidence>
<dbReference type="EMBL" id="UYYF01000221">
    <property type="protein sequence ID" value="VDM97132.1"/>
    <property type="molecule type" value="Genomic_DNA"/>
</dbReference>
<keyword evidence="9" id="KW-1185">Reference proteome</keyword>
<feature type="domain" description="DNA2/NAM7 helicase helicase" evidence="6">
    <location>
        <begin position="23"/>
        <end position="122"/>
    </location>
</feature>
<evidence type="ECO:0000256" key="4">
    <source>
        <dbReference type="ARBA" id="ARBA00022806"/>
    </source>
</evidence>
<dbReference type="GO" id="GO:0016787">
    <property type="term" value="F:hydrolase activity"/>
    <property type="evidence" value="ECO:0007669"/>
    <property type="project" value="UniProtKB-KW"/>
</dbReference>
<dbReference type="InterPro" id="IPR027417">
    <property type="entry name" value="P-loop_NTPase"/>
</dbReference>
<dbReference type="GO" id="GO:0043139">
    <property type="term" value="F:5'-3' DNA helicase activity"/>
    <property type="evidence" value="ECO:0007669"/>
    <property type="project" value="TreeGrafter"/>
</dbReference>
<protein>
    <submittedName>
        <fullName evidence="10">DNA replication ATP-dependent helicase/nuclease</fullName>
    </submittedName>
</protein>
<feature type="domain" description="DNA2/NAM7 helicase helicase" evidence="6">
    <location>
        <begin position="136"/>
        <end position="198"/>
    </location>
</feature>
<dbReference type="SUPFAM" id="SSF52540">
    <property type="entry name" value="P-loop containing nucleoside triphosphate hydrolases"/>
    <property type="match status" value="1"/>
</dbReference>
<dbReference type="WBParaSite" id="TCLT_0000160301-mRNA-1">
    <property type="protein sequence ID" value="TCLT_0000160301-mRNA-1"/>
    <property type="gene ID" value="TCLT_0000160301"/>
</dbReference>
<reference evidence="10" key="1">
    <citation type="submission" date="2017-02" db="UniProtKB">
        <authorList>
            <consortium name="WormBaseParasite"/>
        </authorList>
    </citation>
    <scope>IDENTIFICATION</scope>
</reference>